<accession>A0A058Z2M8</accession>
<dbReference type="Proteomes" id="UP000030693">
    <property type="component" value="Unassembled WGS sequence"/>
</dbReference>
<evidence type="ECO:0000256" key="2">
    <source>
        <dbReference type="ARBA" id="ARBA00022840"/>
    </source>
</evidence>
<keyword evidence="6" id="KW-0808">Transferase</keyword>
<dbReference type="SUPFAM" id="SSF56112">
    <property type="entry name" value="Protein kinase-like (PK-like)"/>
    <property type="match status" value="1"/>
</dbReference>
<dbReference type="InterPro" id="IPR000719">
    <property type="entry name" value="Prot_kinase_dom"/>
</dbReference>
<evidence type="ECO:0000256" key="3">
    <source>
        <dbReference type="PROSITE-ProRule" id="PRU10141"/>
    </source>
</evidence>
<evidence type="ECO:0000313" key="6">
    <source>
        <dbReference type="EMBL" id="KCV68193.1"/>
    </source>
</evidence>
<keyword evidence="7" id="KW-1185">Reference proteome</keyword>
<dbReference type="EMBL" id="KB932209">
    <property type="protein sequence ID" value="KCV68193.1"/>
    <property type="molecule type" value="Genomic_DNA"/>
</dbReference>
<comment type="similarity">
    <text evidence="4">Belongs to the protein kinase superfamily.</text>
</comment>
<dbReference type="AlphaFoldDB" id="A0A058Z2M8"/>
<dbReference type="GO" id="GO:0004674">
    <property type="term" value="F:protein serine/threonine kinase activity"/>
    <property type="evidence" value="ECO:0007669"/>
    <property type="project" value="UniProtKB-KW"/>
</dbReference>
<dbReference type="Pfam" id="PF00069">
    <property type="entry name" value="Pkinase"/>
    <property type="match status" value="1"/>
</dbReference>
<keyword evidence="2 3" id="KW-0067">ATP-binding</keyword>
<evidence type="ECO:0000313" key="7">
    <source>
        <dbReference type="Proteomes" id="UP000030693"/>
    </source>
</evidence>
<dbReference type="Gene3D" id="3.30.200.20">
    <property type="entry name" value="Phosphorylase Kinase, domain 1"/>
    <property type="match status" value="1"/>
</dbReference>
<protein>
    <submittedName>
        <fullName evidence="6">CAMK/CAMK1 protein kinase</fullName>
    </submittedName>
</protein>
<evidence type="ECO:0000256" key="4">
    <source>
        <dbReference type="RuleBase" id="RU000304"/>
    </source>
</evidence>
<proteinExistence type="inferred from homology"/>
<dbReference type="FunFam" id="1.10.510.10:FF:000512">
    <property type="entry name" value="AKT serine/threonine kinase 1"/>
    <property type="match status" value="1"/>
</dbReference>
<dbReference type="InterPro" id="IPR017441">
    <property type="entry name" value="Protein_kinase_ATP_BS"/>
</dbReference>
<dbReference type="GO" id="GO:0005524">
    <property type="term" value="F:ATP binding"/>
    <property type="evidence" value="ECO:0007669"/>
    <property type="project" value="UniProtKB-UniRule"/>
</dbReference>
<dbReference type="PROSITE" id="PS50011">
    <property type="entry name" value="PROTEIN_KINASE_DOM"/>
    <property type="match status" value="1"/>
</dbReference>
<dbReference type="Gene3D" id="1.10.510.10">
    <property type="entry name" value="Transferase(Phosphotransferase) domain 1"/>
    <property type="match status" value="1"/>
</dbReference>
<dbReference type="GeneID" id="20529847"/>
<dbReference type="eggNOG" id="KOG0032">
    <property type="taxonomic scope" value="Eukaryota"/>
</dbReference>
<keyword evidence="4" id="KW-0723">Serine/threonine-protein kinase</keyword>
<dbReference type="SMART" id="SM00220">
    <property type="entry name" value="S_TKc"/>
    <property type="match status" value="1"/>
</dbReference>
<keyword evidence="6" id="KW-0418">Kinase</keyword>
<dbReference type="OMA" id="EARIMIT"/>
<dbReference type="InterPro" id="IPR008271">
    <property type="entry name" value="Ser/Thr_kinase_AS"/>
</dbReference>
<dbReference type="InterPro" id="IPR011009">
    <property type="entry name" value="Kinase-like_dom_sf"/>
</dbReference>
<dbReference type="FunFam" id="3.30.200.20:FF:000042">
    <property type="entry name" value="Aurora kinase A"/>
    <property type="match status" value="1"/>
</dbReference>
<dbReference type="PROSITE" id="PS00108">
    <property type="entry name" value="PROTEIN_KINASE_ST"/>
    <property type="match status" value="1"/>
</dbReference>
<dbReference type="RefSeq" id="XP_009497247.1">
    <property type="nucleotide sequence ID" value="XM_009498972.1"/>
</dbReference>
<evidence type="ECO:0000256" key="1">
    <source>
        <dbReference type="ARBA" id="ARBA00022741"/>
    </source>
</evidence>
<organism evidence="6">
    <name type="scientific">Fonticula alba</name>
    <name type="common">Slime mold</name>
    <dbReference type="NCBI Taxonomy" id="691883"/>
    <lineage>
        <taxon>Eukaryota</taxon>
        <taxon>Rotosphaerida</taxon>
        <taxon>Fonticulaceae</taxon>
        <taxon>Fonticula</taxon>
    </lineage>
</organism>
<feature type="binding site" evidence="3">
    <location>
        <position position="63"/>
    </location>
    <ligand>
        <name>ATP</name>
        <dbReference type="ChEBI" id="CHEBI:30616"/>
    </ligand>
</feature>
<dbReference type="STRING" id="691883.A0A058Z2M8"/>
<gene>
    <name evidence="6" type="ORF">H696_05122</name>
</gene>
<dbReference type="OrthoDB" id="40902at2759"/>
<evidence type="ECO:0000259" key="5">
    <source>
        <dbReference type="PROSITE" id="PS50011"/>
    </source>
</evidence>
<feature type="domain" description="Protein kinase" evidence="5">
    <location>
        <begin position="24"/>
        <end position="200"/>
    </location>
</feature>
<name>A0A058Z2M8_FONAL</name>
<dbReference type="PROSITE" id="PS00107">
    <property type="entry name" value="PROTEIN_KINASE_ATP"/>
    <property type="match status" value="1"/>
</dbReference>
<keyword evidence="1 3" id="KW-0547">Nucleotide-binding</keyword>
<reference evidence="6" key="1">
    <citation type="submission" date="2013-04" db="EMBL/GenBank/DDBJ databases">
        <title>The Genome Sequence of Fonticula alba ATCC 38817.</title>
        <authorList>
            <consortium name="The Broad Institute Genomics Platform"/>
            <person name="Russ C."/>
            <person name="Cuomo C."/>
            <person name="Burger G."/>
            <person name="Gray M.W."/>
            <person name="Holland P.W.H."/>
            <person name="King N."/>
            <person name="Lang F.B.F."/>
            <person name="Roger A.J."/>
            <person name="Ruiz-Trillo I."/>
            <person name="Brown M."/>
            <person name="Walker B."/>
            <person name="Young S."/>
            <person name="Zeng Q."/>
            <person name="Gargeya S."/>
            <person name="Fitzgerald M."/>
            <person name="Haas B."/>
            <person name="Abouelleil A."/>
            <person name="Allen A.W."/>
            <person name="Alvarado L."/>
            <person name="Arachchi H.M."/>
            <person name="Berlin A.M."/>
            <person name="Chapman S.B."/>
            <person name="Gainer-Dewar J."/>
            <person name="Goldberg J."/>
            <person name="Griggs A."/>
            <person name="Gujja S."/>
            <person name="Hansen M."/>
            <person name="Howarth C."/>
            <person name="Imamovic A."/>
            <person name="Ireland A."/>
            <person name="Larimer J."/>
            <person name="McCowan C."/>
            <person name="Murphy C."/>
            <person name="Pearson M."/>
            <person name="Poon T.W."/>
            <person name="Priest M."/>
            <person name="Roberts A."/>
            <person name="Saif S."/>
            <person name="Shea T."/>
            <person name="Sisk P."/>
            <person name="Sykes S."/>
            <person name="Wortman J."/>
            <person name="Nusbaum C."/>
            <person name="Birren B."/>
        </authorList>
    </citation>
    <scope>NUCLEOTIDE SEQUENCE [LARGE SCALE GENOMIC DNA]</scope>
    <source>
        <strain evidence="6">ATCC 38817</strain>
    </source>
</reference>
<dbReference type="PANTHER" id="PTHR24347">
    <property type="entry name" value="SERINE/THREONINE-PROTEIN KINASE"/>
    <property type="match status" value="1"/>
</dbReference>
<sequence length="200" mass="22397">MSSVLNKLKTYLPRHRKSDLEAKYKVGEELGSGNFSIVRLCTNRTTGQRFALKIIDKSLVAGKEEMIETETEILRRAKHVNIVSMIEAFDTPSKLYIVMDLATGGELFDRIVAKGSYTERDASHLVREILEGIAYLHERDIVHRDLKPENLLFSDPSDEARIMITDFGLSKFTDTTSSSVLMTACGTPGYVEGNFTTVLS</sequence>